<proteinExistence type="inferred from homology"/>
<feature type="domain" description="PI31 proteasome regulator N-terminal" evidence="4">
    <location>
        <begin position="6"/>
        <end position="102"/>
    </location>
</feature>
<dbReference type="AlphaFoldDB" id="A0A0L0GFF9"/>
<reference evidence="5 6" key="1">
    <citation type="submission" date="2011-02" db="EMBL/GenBank/DDBJ databases">
        <title>The Genome Sequence of Sphaeroforma arctica JP610.</title>
        <authorList>
            <consortium name="The Broad Institute Genome Sequencing Platform"/>
            <person name="Russ C."/>
            <person name="Cuomo C."/>
            <person name="Young S.K."/>
            <person name="Zeng Q."/>
            <person name="Gargeya S."/>
            <person name="Alvarado L."/>
            <person name="Berlin A."/>
            <person name="Chapman S.B."/>
            <person name="Chen Z."/>
            <person name="Freedman E."/>
            <person name="Gellesch M."/>
            <person name="Goldberg J."/>
            <person name="Griggs A."/>
            <person name="Gujja S."/>
            <person name="Heilman E."/>
            <person name="Heiman D."/>
            <person name="Howarth C."/>
            <person name="Mehta T."/>
            <person name="Neiman D."/>
            <person name="Pearson M."/>
            <person name="Roberts A."/>
            <person name="Saif S."/>
            <person name="Shea T."/>
            <person name="Shenoy N."/>
            <person name="Sisk P."/>
            <person name="Stolte C."/>
            <person name="Sykes S."/>
            <person name="White J."/>
            <person name="Yandava C."/>
            <person name="Burger G."/>
            <person name="Gray M.W."/>
            <person name="Holland P.W.H."/>
            <person name="King N."/>
            <person name="Lang F.B.F."/>
            <person name="Roger A.J."/>
            <person name="Ruiz-Trillo I."/>
            <person name="Haas B."/>
            <person name="Nusbaum C."/>
            <person name="Birren B."/>
        </authorList>
    </citation>
    <scope>NUCLEOTIDE SEQUENCE [LARGE SCALE GENOMIC DNA]</scope>
    <source>
        <strain evidence="5 6">JP610</strain>
    </source>
</reference>
<dbReference type="InterPro" id="IPR045128">
    <property type="entry name" value="PI31-like"/>
</dbReference>
<name>A0A0L0GFF9_9EUKA</name>
<dbReference type="GeneID" id="25901332"/>
<feature type="region of interest" description="Disordered" evidence="3">
    <location>
        <begin position="120"/>
        <end position="171"/>
    </location>
</feature>
<dbReference type="GO" id="GO:0043161">
    <property type="term" value="P:proteasome-mediated ubiquitin-dependent protein catabolic process"/>
    <property type="evidence" value="ECO:0007669"/>
    <property type="project" value="InterPro"/>
</dbReference>
<dbReference type="GO" id="GO:0004866">
    <property type="term" value="F:endopeptidase inhibitor activity"/>
    <property type="evidence" value="ECO:0007669"/>
    <property type="project" value="InterPro"/>
</dbReference>
<dbReference type="InterPro" id="IPR021625">
    <property type="entry name" value="PI31_Prot_N"/>
</dbReference>
<keyword evidence="2" id="KW-0647">Proteasome</keyword>
<dbReference type="GO" id="GO:0070628">
    <property type="term" value="F:proteasome binding"/>
    <property type="evidence" value="ECO:0007669"/>
    <property type="project" value="InterPro"/>
</dbReference>
<evidence type="ECO:0000256" key="2">
    <source>
        <dbReference type="ARBA" id="ARBA00022942"/>
    </source>
</evidence>
<dbReference type="Proteomes" id="UP000054560">
    <property type="component" value="Unassembled WGS sequence"/>
</dbReference>
<evidence type="ECO:0000256" key="1">
    <source>
        <dbReference type="ARBA" id="ARBA00006405"/>
    </source>
</evidence>
<dbReference type="RefSeq" id="XP_014160919.1">
    <property type="nucleotide sequence ID" value="XM_014305444.1"/>
</dbReference>
<dbReference type="Gene3D" id="3.40.1000.30">
    <property type="match status" value="1"/>
</dbReference>
<dbReference type="RefSeq" id="XP_014160920.1">
    <property type="nucleotide sequence ID" value="XM_014305445.1"/>
</dbReference>
<evidence type="ECO:0000259" key="4">
    <source>
        <dbReference type="Pfam" id="PF11566"/>
    </source>
</evidence>
<comment type="similarity">
    <text evidence="1">Belongs to the proteasome inhibitor PI31 family.</text>
</comment>
<dbReference type="GO" id="GO:0000502">
    <property type="term" value="C:proteasome complex"/>
    <property type="evidence" value="ECO:0007669"/>
    <property type="project" value="UniProtKB-KW"/>
</dbReference>
<organism evidence="5 6">
    <name type="scientific">Sphaeroforma arctica JP610</name>
    <dbReference type="NCBI Taxonomy" id="667725"/>
    <lineage>
        <taxon>Eukaryota</taxon>
        <taxon>Ichthyosporea</taxon>
        <taxon>Ichthyophonida</taxon>
        <taxon>Sphaeroforma</taxon>
    </lineage>
</organism>
<dbReference type="PANTHER" id="PTHR13266:SF1">
    <property type="entry name" value="PROTEASOME INHIBITOR PI31 SUBUNIT"/>
    <property type="match status" value="1"/>
</dbReference>
<evidence type="ECO:0000313" key="5">
    <source>
        <dbReference type="EMBL" id="KNC87018.1"/>
    </source>
</evidence>
<dbReference type="PANTHER" id="PTHR13266">
    <property type="entry name" value="PROTEASOME INHIBITOR"/>
    <property type="match status" value="1"/>
</dbReference>
<accession>A0A0L0GFF9</accession>
<feature type="region of interest" description="Disordered" evidence="3">
    <location>
        <begin position="219"/>
        <end position="279"/>
    </location>
</feature>
<protein>
    <recommendedName>
        <fullName evidence="4">PI31 proteasome regulator N-terminal domain-containing protein</fullName>
    </recommendedName>
</protein>
<dbReference type="STRING" id="667725.A0A0L0GFF9"/>
<dbReference type="EMBL" id="KQ241625">
    <property type="protein sequence ID" value="KNC87017.1"/>
    <property type="molecule type" value="Genomic_DNA"/>
</dbReference>
<dbReference type="Pfam" id="PF11566">
    <property type="entry name" value="PI31_Prot_N"/>
    <property type="match status" value="1"/>
</dbReference>
<feature type="compositionally biased region" description="Gly residues" evidence="3">
    <location>
        <begin position="160"/>
        <end position="171"/>
    </location>
</feature>
<feature type="compositionally biased region" description="Basic and acidic residues" evidence="3">
    <location>
        <begin position="132"/>
        <end position="156"/>
    </location>
</feature>
<sequence>MFTKLVKTIHKVLLDDGFHLVGTSADSKATDDILTSLPSDWDSSDDVWVLAYRAPNEQKKSLAVLKALKVGETLEVHMSTGDTDENGLSCELVLKEFVDEDGELDVIAVRRRVVDKLTNPFKEGNTSSKTQSDTKKDNKNSRPSERKPPVDLRDYSRGGQRMGGHPAGFGYGSNDLNPQFGAFGGPAGMGGLGGMGGMGGMSGVGGGGMMFDPRGLEGMRGGPPSRGPMPGTIPPGARYDPIGPGDTYRPRGNNPDWDVASAEPDPDELPPPGYNNMFM</sequence>
<dbReference type="EMBL" id="KQ241625">
    <property type="protein sequence ID" value="KNC87018.1"/>
    <property type="molecule type" value="Genomic_DNA"/>
</dbReference>
<dbReference type="OrthoDB" id="68090at2759"/>
<keyword evidence="6" id="KW-1185">Reference proteome</keyword>
<evidence type="ECO:0000256" key="3">
    <source>
        <dbReference type="SAM" id="MobiDB-lite"/>
    </source>
</evidence>
<evidence type="ECO:0000313" key="6">
    <source>
        <dbReference type="Proteomes" id="UP000054560"/>
    </source>
</evidence>
<dbReference type="eggNOG" id="KOG4761">
    <property type="taxonomic scope" value="Eukaryota"/>
</dbReference>
<gene>
    <name evidence="5" type="ORF">SARC_00828</name>
</gene>